<sequence length="106" mass="11513">SADEKAEGLLPYAAPLPLDPRRVVSHRNAVAGVRRIISHPTDLESTALVAAFGLDVFFTRLSPSGVFDQLAPTFSKANLVITTLALAFGCLLARPMVRRKLTNRAW</sequence>
<evidence type="ECO:0000313" key="12">
    <source>
        <dbReference type="EMBL" id="PIA16121.1"/>
    </source>
</evidence>
<dbReference type="InterPro" id="IPR026895">
    <property type="entry name" value="EMC1"/>
</dbReference>
<keyword evidence="6" id="KW-0256">Endoplasmic reticulum</keyword>
<gene>
    <name evidence="12" type="ORF">COEREDRAFT_29451</name>
</gene>
<feature type="transmembrane region" description="Helical" evidence="10">
    <location>
        <begin position="77"/>
        <end position="97"/>
    </location>
</feature>
<evidence type="ECO:0000256" key="4">
    <source>
        <dbReference type="ARBA" id="ARBA00022692"/>
    </source>
</evidence>
<feature type="non-terminal residue" evidence="12">
    <location>
        <position position="106"/>
    </location>
</feature>
<keyword evidence="8 10" id="KW-0472">Membrane</keyword>
<evidence type="ECO:0000256" key="3">
    <source>
        <dbReference type="ARBA" id="ARBA00020824"/>
    </source>
</evidence>
<dbReference type="STRING" id="763665.A0A2G5BAT8"/>
<keyword evidence="9" id="KW-0325">Glycoprotein</keyword>
<dbReference type="GO" id="GO:0072546">
    <property type="term" value="C:EMC complex"/>
    <property type="evidence" value="ECO:0007669"/>
    <property type="project" value="InterPro"/>
</dbReference>
<evidence type="ECO:0000256" key="1">
    <source>
        <dbReference type="ARBA" id="ARBA00004115"/>
    </source>
</evidence>
<evidence type="ECO:0000256" key="10">
    <source>
        <dbReference type="SAM" id="Phobius"/>
    </source>
</evidence>
<protein>
    <recommendedName>
        <fullName evidence="3">ER membrane protein complex subunit 1</fullName>
    </recommendedName>
</protein>
<name>A0A2G5BAT8_COERN</name>
<keyword evidence="7 10" id="KW-1133">Transmembrane helix</keyword>
<feature type="non-terminal residue" evidence="12">
    <location>
        <position position="1"/>
    </location>
</feature>
<evidence type="ECO:0000256" key="6">
    <source>
        <dbReference type="ARBA" id="ARBA00022824"/>
    </source>
</evidence>
<accession>A0A2G5BAT8</accession>
<dbReference type="Pfam" id="PF07774">
    <property type="entry name" value="EMC1_C"/>
    <property type="match status" value="1"/>
</dbReference>
<reference evidence="12 13" key="1">
    <citation type="journal article" date="2015" name="Genome Biol. Evol.">
        <title>Phylogenomic analyses indicate that early fungi evolved digesting cell walls of algal ancestors of land plants.</title>
        <authorList>
            <person name="Chang Y."/>
            <person name="Wang S."/>
            <person name="Sekimoto S."/>
            <person name="Aerts A.L."/>
            <person name="Choi C."/>
            <person name="Clum A."/>
            <person name="LaButti K.M."/>
            <person name="Lindquist E.A."/>
            <person name="Yee Ngan C."/>
            <person name="Ohm R.A."/>
            <person name="Salamov A.A."/>
            <person name="Grigoriev I.V."/>
            <person name="Spatafora J.W."/>
            <person name="Berbee M.L."/>
        </authorList>
    </citation>
    <scope>NUCLEOTIDE SEQUENCE [LARGE SCALE GENOMIC DNA]</scope>
    <source>
        <strain evidence="12 13">NRRL 1564</strain>
    </source>
</reference>
<feature type="domain" description="ER membrane protein complex subunit 1 C-terminal" evidence="11">
    <location>
        <begin position="2"/>
        <end position="106"/>
    </location>
</feature>
<keyword evidence="13" id="KW-1185">Reference proteome</keyword>
<evidence type="ECO:0000256" key="8">
    <source>
        <dbReference type="ARBA" id="ARBA00023136"/>
    </source>
</evidence>
<keyword evidence="5" id="KW-0732">Signal</keyword>
<evidence type="ECO:0000259" key="11">
    <source>
        <dbReference type="Pfam" id="PF07774"/>
    </source>
</evidence>
<keyword evidence="4 10" id="KW-0812">Transmembrane</keyword>
<dbReference type="Proteomes" id="UP000242474">
    <property type="component" value="Unassembled WGS sequence"/>
</dbReference>
<dbReference type="PANTHER" id="PTHR21573">
    <property type="entry name" value="ER MEMBRANE PROTEIN COMPLEX SUBUNIT 1"/>
    <property type="match status" value="1"/>
</dbReference>
<dbReference type="OrthoDB" id="28092at2759"/>
<evidence type="ECO:0000313" key="13">
    <source>
        <dbReference type="Proteomes" id="UP000242474"/>
    </source>
</evidence>
<dbReference type="EMBL" id="KZ303502">
    <property type="protein sequence ID" value="PIA16121.1"/>
    <property type="molecule type" value="Genomic_DNA"/>
</dbReference>
<dbReference type="AlphaFoldDB" id="A0A2G5BAT8"/>
<evidence type="ECO:0000256" key="5">
    <source>
        <dbReference type="ARBA" id="ARBA00022729"/>
    </source>
</evidence>
<comment type="similarity">
    <text evidence="2">Belongs to the EMC1 family.</text>
</comment>
<proteinExistence type="inferred from homology"/>
<evidence type="ECO:0000256" key="9">
    <source>
        <dbReference type="ARBA" id="ARBA00023180"/>
    </source>
</evidence>
<evidence type="ECO:0000256" key="7">
    <source>
        <dbReference type="ARBA" id="ARBA00022989"/>
    </source>
</evidence>
<organism evidence="12 13">
    <name type="scientific">Coemansia reversa (strain ATCC 12441 / NRRL 1564)</name>
    <dbReference type="NCBI Taxonomy" id="763665"/>
    <lineage>
        <taxon>Eukaryota</taxon>
        <taxon>Fungi</taxon>
        <taxon>Fungi incertae sedis</taxon>
        <taxon>Zoopagomycota</taxon>
        <taxon>Kickxellomycotina</taxon>
        <taxon>Kickxellomycetes</taxon>
        <taxon>Kickxellales</taxon>
        <taxon>Kickxellaceae</taxon>
        <taxon>Coemansia</taxon>
    </lineage>
</organism>
<dbReference type="InterPro" id="IPR011678">
    <property type="entry name" value="EMC1_C"/>
</dbReference>
<evidence type="ECO:0000256" key="2">
    <source>
        <dbReference type="ARBA" id="ARBA00007904"/>
    </source>
</evidence>
<dbReference type="PANTHER" id="PTHR21573:SF0">
    <property type="entry name" value="ER MEMBRANE PROTEIN COMPLEX SUBUNIT 1"/>
    <property type="match status" value="1"/>
</dbReference>
<comment type="subcellular location">
    <subcellularLocation>
        <location evidence="1">Endoplasmic reticulum membrane</location>
        <topology evidence="1">Single-pass type I membrane protein</topology>
    </subcellularLocation>
</comment>
<dbReference type="GO" id="GO:0034975">
    <property type="term" value="P:protein folding in endoplasmic reticulum"/>
    <property type="evidence" value="ECO:0007669"/>
    <property type="project" value="TreeGrafter"/>
</dbReference>